<reference evidence="6 7" key="1">
    <citation type="submission" date="2020-11" db="EMBL/GenBank/DDBJ databases">
        <title>Fusibacter basophilias sp. nov.</title>
        <authorList>
            <person name="Qiu D."/>
        </authorList>
    </citation>
    <scope>NUCLEOTIDE SEQUENCE [LARGE SCALE GENOMIC DNA]</scope>
    <source>
        <strain evidence="6 7">Q10-2</strain>
    </source>
</reference>
<dbReference type="Pfam" id="PF00395">
    <property type="entry name" value="SLH"/>
    <property type="match status" value="3"/>
</dbReference>
<organism evidence="6 7">
    <name type="scientific">Fusibacter ferrireducens</name>
    <dbReference type="NCBI Taxonomy" id="2785058"/>
    <lineage>
        <taxon>Bacteria</taxon>
        <taxon>Bacillati</taxon>
        <taxon>Bacillota</taxon>
        <taxon>Clostridia</taxon>
        <taxon>Eubacteriales</taxon>
        <taxon>Eubacteriales Family XII. Incertae Sedis</taxon>
        <taxon>Fusibacter</taxon>
    </lineage>
</organism>
<dbReference type="InterPro" id="IPR042229">
    <property type="entry name" value="Listeria/Bacterioides_rpt_sf"/>
</dbReference>
<feature type="domain" description="SLH" evidence="5">
    <location>
        <begin position="1494"/>
        <end position="1557"/>
    </location>
</feature>
<dbReference type="InterPro" id="IPR032675">
    <property type="entry name" value="LRR_dom_sf"/>
</dbReference>
<dbReference type="Pfam" id="PF20578">
    <property type="entry name" value="aBig_2"/>
    <property type="match status" value="1"/>
</dbReference>
<feature type="transmembrane region" description="Helical" evidence="4">
    <location>
        <begin position="12"/>
        <end position="32"/>
    </location>
</feature>
<name>A0ABR9ZNA7_9FIRM</name>
<dbReference type="InterPro" id="IPR046780">
    <property type="entry name" value="aBig_2"/>
</dbReference>
<keyword evidence="4" id="KW-0472">Membrane</keyword>
<sequence length="1676" mass="180235">MNYQKYKKFLSIYLITMMLIGLFSGVGLQPTFAGSPEGYFEFDSNTGTIISYKGTGGDVVMPSTINSVPVLTIGNSAFRNKDTVTSVTLPSSIKTIGDSAFNGCSNLKSITLNDGLETINAFAFTSSGLESIVLPNSVISIGNDLFNGCSALKWAQLSDHLTELPSQAFNECTSLETIEIPEGIKSIGSYTFGHCYALKSVKLPSTLESIGYCAFSTCTALDKITLPEALKTISGNALTNTTALKSIYFKGNFPTLEDGPFQGFALGSMRYYLNTKTGFETQNSYEYKPLYQIKTQTTSGSSISVKTNWAPNIDQEWFMADTTIELTLTPESGKQFKRGSLQYTNGITSQLIDSSFKMPSENIIVKGEFMPEKTTAYDIVLSQAAGGTITSNLSSAYPDEIINLVITPESGKKLVFGSLKYATEGKEYVITDNHFIMPESEVTVSATFEASDFDFDASTGTITGYVGSMETVVIPSSISGVPVIAIGDDAFLDQSNITSVTIPSSVKTIGDSSFNGCNFLTEITIPEGVTSMGSNVFTNCYNLQSIVLPESLTTIGVGTFYSDSRLKSIAWPASLTTIPSSTFSYCSTLKDITIPEGVTKIEQSAFYHTGFESITFPASLTTLESYILTESNNLKSIIFKGNAPTATTLSFDNVKSGVTLYHLESASGFTNPWLGLNTDVYNPTIVYTLNYDLNGSIGTLPDTVTSLHFGDTVTVSAQGDLTKGSDTFKGWNTMPDGTGDNYTAGTIVPIYNKDITLYATWQTNYAITIAPTEHGKVETLLDKAIEDTNIYVMVTPEKGYRLKEGSLKYNDGIHDYIITESKVPSKPTKPLSPGTTAPPSGYAFQMPAANVTISAEFEDENIAFAFDEATGTITKYYGKEYIVIIPSQINGVNVKKIGENAFANNHFLLAVTFSEGISSIGIGAFSNCINLMGLTLPESLIDIAPSSFQGSWVLDAVKIPNSVDSIYSSAFANSEALKTVYFEGKAPTDFSTSAFLNAHPDFKIIYDSNNTGFDGTGFGNYKRYTRQSFEGAKAVASDLNTLAIRYSLVFNENATDKKDAYSLETSDHVQQNVYLPVVGVTSGSSIVWQSSNPDVIATNGKVTCPSFESGDAHVTLTATASNNGASDIKTFDLTVIKKDHVTTYVSVGFNSNAGTTEATPELMTVETGKPIGSLPTAPTKTGYTFKGWNTALDGTGSVFLADTIITSNMTVYAQWQVIDNGSPANDDKDDRDDKNDNNTPSNPSTPSIPSTPATPSTPIRPTSPATPASPSTPAPTTGKNHAPFITETMTSEAKMDSSGKATASVTEAQMSESVKKAIESATKLGNGTRAQVEVKLTATPDAKMIETSMPKGTFNNIINSEIDTLKISSSIANLTFDSQTLKTISQNGIGGVNVTISKVDTSALSENAQKTVGDRPVFDFNVTNDGKRISQLGGNVTVEVPYTPRAGESSDALVVYYINDNGELEMINSGRYNAETGTISFTTNHFSKYVVGYNKIEFTDVTSEAWYSKAVDFVTARGIASGTGDNQFSPNSKLTRGQLLVMLMKAYDLKAEENSKDNFSDAGNTYYTGYLAAAKKLGITSGVGNNNYAPEKEINRQEMFTMLYNTLKILDKLPQVTTETGLDHMSDQAQVAPWAKEAMTLFVNAEIASGSAGKVLPKESTSRAQMAQVLYNLMTK</sequence>
<dbReference type="EMBL" id="JADKNH010000001">
    <property type="protein sequence ID" value="MBF4691958.1"/>
    <property type="molecule type" value="Genomic_DNA"/>
</dbReference>
<dbReference type="InterPro" id="IPR013378">
    <property type="entry name" value="InlB-like_B-rpt"/>
</dbReference>
<feature type="domain" description="SLH" evidence="5">
    <location>
        <begin position="1622"/>
        <end position="1676"/>
    </location>
</feature>
<dbReference type="Pfam" id="PF09479">
    <property type="entry name" value="Flg_new"/>
    <property type="match status" value="2"/>
</dbReference>
<accession>A0ABR9ZNA7</accession>
<evidence type="ECO:0000313" key="6">
    <source>
        <dbReference type="EMBL" id="MBF4691958.1"/>
    </source>
</evidence>
<feature type="compositionally biased region" description="Basic and acidic residues" evidence="3">
    <location>
        <begin position="1225"/>
        <end position="1236"/>
    </location>
</feature>
<evidence type="ECO:0000256" key="4">
    <source>
        <dbReference type="SAM" id="Phobius"/>
    </source>
</evidence>
<comment type="caution">
    <text evidence="6">The sequence shown here is derived from an EMBL/GenBank/DDBJ whole genome shotgun (WGS) entry which is preliminary data.</text>
</comment>
<keyword evidence="4" id="KW-1133">Transmembrane helix</keyword>
<dbReference type="Gene3D" id="3.80.10.10">
    <property type="entry name" value="Ribonuclease Inhibitor"/>
    <property type="match status" value="6"/>
</dbReference>
<feature type="region of interest" description="Disordered" evidence="3">
    <location>
        <begin position="1220"/>
        <end position="1282"/>
    </location>
</feature>
<dbReference type="PANTHER" id="PTHR45661">
    <property type="entry name" value="SURFACE ANTIGEN"/>
    <property type="match status" value="1"/>
</dbReference>
<protein>
    <submittedName>
        <fullName evidence="6">Leucine-rich repeat protein</fullName>
    </submittedName>
</protein>
<dbReference type="InterPro" id="IPR053139">
    <property type="entry name" value="Surface_bspA-like"/>
</dbReference>
<dbReference type="SUPFAM" id="SSF52058">
    <property type="entry name" value="L domain-like"/>
    <property type="match status" value="3"/>
</dbReference>
<keyword evidence="4" id="KW-0812">Transmembrane</keyword>
<evidence type="ECO:0000256" key="1">
    <source>
        <dbReference type="ARBA" id="ARBA00004196"/>
    </source>
</evidence>
<dbReference type="InterPro" id="IPR026906">
    <property type="entry name" value="LRR_5"/>
</dbReference>
<dbReference type="NCBIfam" id="TIGR02543">
    <property type="entry name" value="List_Bact_rpt"/>
    <property type="match status" value="1"/>
</dbReference>
<feature type="compositionally biased region" description="Low complexity" evidence="3">
    <location>
        <begin position="1237"/>
        <end position="1277"/>
    </location>
</feature>
<dbReference type="InterPro" id="IPR001119">
    <property type="entry name" value="SLH_dom"/>
</dbReference>
<dbReference type="InterPro" id="IPR044060">
    <property type="entry name" value="Bacterial_rp_domain"/>
</dbReference>
<proteinExistence type="predicted"/>
<evidence type="ECO:0000256" key="3">
    <source>
        <dbReference type="SAM" id="MobiDB-lite"/>
    </source>
</evidence>
<evidence type="ECO:0000259" key="5">
    <source>
        <dbReference type="PROSITE" id="PS51272"/>
    </source>
</evidence>
<dbReference type="Pfam" id="PF18998">
    <property type="entry name" value="Flg_new_2"/>
    <property type="match status" value="1"/>
</dbReference>
<gene>
    <name evidence="6" type="ORF">ISU02_02455</name>
</gene>
<dbReference type="Pfam" id="PF13306">
    <property type="entry name" value="LRR_5"/>
    <property type="match status" value="3"/>
</dbReference>
<dbReference type="PROSITE" id="PS51272">
    <property type="entry name" value="SLH"/>
    <property type="match status" value="3"/>
</dbReference>
<comment type="subcellular location">
    <subcellularLocation>
        <location evidence="1">Cell envelope</location>
    </subcellularLocation>
</comment>
<evidence type="ECO:0000256" key="2">
    <source>
        <dbReference type="ARBA" id="ARBA00022737"/>
    </source>
</evidence>
<evidence type="ECO:0000313" key="7">
    <source>
        <dbReference type="Proteomes" id="UP000614200"/>
    </source>
</evidence>
<feature type="domain" description="SLH" evidence="5">
    <location>
        <begin position="1558"/>
        <end position="1617"/>
    </location>
</feature>
<dbReference type="PANTHER" id="PTHR45661:SF3">
    <property type="entry name" value="IG-LIKE DOMAIN-CONTAINING PROTEIN"/>
    <property type="match status" value="1"/>
</dbReference>
<dbReference type="Gene3D" id="2.60.40.4270">
    <property type="entry name" value="Listeria-Bacteroides repeat domain"/>
    <property type="match status" value="2"/>
</dbReference>
<keyword evidence="7" id="KW-1185">Reference proteome</keyword>
<dbReference type="RefSeq" id="WP_194700186.1">
    <property type="nucleotide sequence ID" value="NZ_JADKNH010000001.1"/>
</dbReference>
<dbReference type="Proteomes" id="UP000614200">
    <property type="component" value="Unassembled WGS sequence"/>
</dbReference>
<keyword evidence="2" id="KW-0677">Repeat</keyword>